<gene>
    <name evidence="4" type="ORF">BLA29_002381</name>
</gene>
<dbReference type="PROSITE" id="PS51257">
    <property type="entry name" value="PROKAR_LIPOPROTEIN"/>
    <property type="match status" value="1"/>
</dbReference>
<keyword evidence="1" id="KW-1015">Disulfide bond</keyword>
<dbReference type="InterPro" id="IPR009003">
    <property type="entry name" value="Peptidase_S1_PA"/>
</dbReference>
<organism evidence="4 5">
    <name type="scientific">Euroglyphus maynei</name>
    <name type="common">Mayne's house dust mite</name>
    <dbReference type="NCBI Taxonomy" id="6958"/>
    <lineage>
        <taxon>Eukaryota</taxon>
        <taxon>Metazoa</taxon>
        <taxon>Ecdysozoa</taxon>
        <taxon>Arthropoda</taxon>
        <taxon>Chelicerata</taxon>
        <taxon>Arachnida</taxon>
        <taxon>Acari</taxon>
        <taxon>Acariformes</taxon>
        <taxon>Sarcoptiformes</taxon>
        <taxon>Astigmata</taxon>
        <taxon>Psoroptidia</taxon>
        <taxon>Analgoidea</taxon>
        <taxon>Pyroglyphidae</taxon>
        <taxon>Pyroglyphinae</taxon>
        <taxon>Euroglyphus</taxon>
    </lineage>
</organism>
<evidence type="ECO:0000313" key="4">
    <source>
        <dbReference type="EMBL" id="OTF69054.1"/>
    </source>
</evidence>
<dbReference type="PROSITE" id="PS50240">
    <property type="entry name" value="TRYPSIN_DOM"/>
    <property type="match status" value="1"/>
</dbReference>
<evidence type="ECO:0000259" key="3">
    <source>
        <dbReference type="PROSITE" id="PS50240"/>
    </source>
</evidence>
<dbReference type="Gene3D" id="2.40.10.10">
    <property type="entry name" value="Trypsin-like serine proteases"/>
    <property type="match status" value="1"/>
</dbReference>
<evidence type="ECO:0000313" key="5">
    <source>
        <dbReference type="Proteomes" id="UP000194236"/>
    </source>
</evidence>
<dbReference type="GO" id="GO:0004252">
    <property type="term" value="F:serine-type endopeptidase activity"/>
    <property type="evidence" value="ECO:0007669"/>
    <property type="project" value="InterPro"/>
</dbReference>
<sequence length="227" mass="25287">MFRGLSLFLVIINLLSSCHNNRLKSHFLSRSIQGTVKTTAAITNITNFRFYKSLNSLSPLNAYPLLATGGAALDVGGSITNDNQQSYDSKQVSNTLWNLLTFPQKCQHQSESYHCTFGITCWMSGHRPLDLCNGGIFWSCCVPIETIAAQNNTSVIPDEVMDPECGRIMYTRNAKIVGGENAKFGQNPWQVAIVKHQFLNQKISCGGALINRRWIVTAAHCVFKYVY</sequence>
<feature type="chain" id="PRO_5013231863" description="Peptidase S1 domain-containing protein" evidence="2">
    <location>
        <begin position="18"/>
        <end position="227"/>
    </location>
</feature>
<dbReference type="Proteomes" id="UP000194236">
    <property type="component" value="Unassembled WGS sequence"/>
</dbReference>
<comment type="caution">
    <text evidence="4">The sequence shown here is derived from an EMBL/GenBank/DDBJ whole genome shotgun (WGS) entry which is preliminary data.</text>
</comment>
<keyword evidence="2" id="KW-0732">Signal</keyword>
<evidence type="ECO:0000256" key="2">
    <source>
        <dbReference type="SAM" id="SignalP"/>
    </source>
</evidence>
<dbReference type="PANTHER" id="PTHR24252:SF7">
    <property type="entry name" value="HYALIN"/>
    <property type="match status" value="1"/>
</dbReference>
<dbReference type="InterPro" id="IPR001254">
    <property type="entry name" value="Trypsin_dom"/>
</dbReference>
<feature type="domain" description="Peptidase S1" evidence="3">
    <location>
        <begin position="176"/>
        <end position="227"/>
    </location>
</feature>
<dbReference type="Pfam" id="PF00089">
    <property type="entry name" value="Trypsin"/>
    <property type="match status" value="1"/>
</dbReference>
<dbReference type="EMBL" id="MUJZ01072425">
    <property type="protein sequence ID" value="OTF69054.1"/>
    <property type="molecule type" value="Genomic_DNA"/>
</dbReference>
<dbReference type="PROSITE" id="PS00134">
    <property type="entry name" value="TRYPSIN_HIS"/>
    <property type="match status" value="1"/>
</dbReference>
<proteinExistence type="predicted"/>
<feature type="signal peptide" evidence="2">
    <location>
        <begin position="1"/>
        <end position="17"/>
    </location>
</feature>
<dbReference type="PANTHER" id="PTHR24252">
    <property type="entry name" value="ACROSIN-RELATED"/>
    <property type="match status" value="1"/>
</dbReference>
<dbReference type="OrthoDB" id="10002959at2759"/>
<dbReference type="SUPFAM" id="SSF50494">
    <property type="entry name" value="Trypsin-like serine proteases"/>
    <property type="match status" value="1"/>
</dbReference>
<evidence type="ECO:0000256" key="1">
    <source>
        <dbReference type="ARBA" id="ARBA00023157"/>
    </source>
</evidence>
<keyword evidence="5" id="KW-1185">Reference proteome</keyword>
<protein>
    <recommendedName>
        <fullName evidence="3">Peptidase S1 domain-containing protein</fullName>
    </recommendedName>
</protein>
<dbReference type="InterPro" id="IPR043504">
    <property type="entry name" value="Peptidase_S1_PA_chymotrypsin"/>
</dbReference>
<dbReference type="AlphaFoldDB" id="A0A1Y3AMJ8"/>
<name>A0A1Y3AMJ8_EURMA</name>
<dbReference type="InterPro" id="IPR018114">
    <property type="entry name" value="TRYPSIN_HIS"/>
</dbReference>
<reference evidence="4 5" key="1">
    <citation type="submission" date="2017-03" db="EMBL/GenBank/DDBJ databases">
        <title>Genome Survey of Euroglyphus maynei.</title>
        <authorList>
            <person name="Arlian L.G."/>
            <person name="Morgan M.S."/>
            <person name="Rider S.D."/>
        </authorList>
    </citation>
    <scope>NUCLEOTIDE SEQUENCE [LARGE SCALE GENOMIC DNA]</scope>
    <source>
        <strain evidence="4">Arlian Lab</strain>
        <tissue evidence="4">Whole body</tissue>
    </source>
</reference>
<dbReference type="GO" id="GO:0006508">
    <property type="term" value="P:proteolysis"/>
    <property type="evidence" value="ECO:0007669"/>
    <property type="project" value="InterPro"/>
</dbReference>
<accession>A0A1Y3AMJ8</accession>